<comment type="caution">
    <text evidence="1">The sequence shown here is derived from an EMBL/GenBank/DDBJ whole genome shotgun (WGS) entry which is preliminary data.</text>
</comment>
<dbReference type="EMBL" id="CM042049">
    <property type="protein sequence ID" value="KAI3746048.1"/>
    <property type="molecule type" value="Genomic_DNA"/>
</dbReference>
<protein>
    <submittedName>
        <fullName evidence="1">Uncharacterized protein</fullName>
    </submittedName>
</protein>
<reference evidence="1 2" key="2">
    <citation type="journal article" date="2022" name="Mol. Ecol. Resour.">
        <title>The genomes of chicory, endive, great burdock and yacon provide insights into Asteraceae paleo-polyploidization history and plant inulin production.</title>
        <authorList>
            <person name="Fan W."/>
            <person name="Wang S."/>
            <person name="Wang H."/>
            <person name="Wang A."/>
            <person name="Jiang F."/>
            <person name="Liu H."/>
            <person name="Zhao H."/>
            <person name="Xu D."/>
            <person name="Zhang Y."/>
        </authorList>
    </citation>
    <scope>NUCLEOTIDE SEQUENCE [LARGE SCALE GENOMIC DNA]</scope>
    <source>
        <strain evidence="2">cv. Niubang</strain>
    </source>
</reference>
<dbReference type="Proteomes" id="UP001055879">
    <property type="component" value="Linkage Group LG03"/>
</dbReference>
<sequence>MAGNQPQQPLRVYCERLRESRDAATKSTSHQIHRRPFTLAPRLVCLRRSPSALISYAYNSKSLIQWRLQKTRIL</sequence>
<name>A0ACB9DHA9_ARCLA</name>
<accession>A0ACB9DHA9</accession>
<organism evidence="1 2">
    <name type="scientific">Arctium lappa</name>
    <name type="common">Greater burdock</name>
    <name type="synonym">Lappa major</name>
    <dbReference type="NCBI Taxonomy" id="4217"/>
    <lineage>
        <taxon>Eukaryota</taxon>
        <taxon>Viridiplantae</taxon>
        <taxon>Streptophyta</taxon>
        <taxon>Embryophyta</taxon>
        <taxon>Tracheophyta</taxon>
        <taxon>Spermatophyta</taxon>
        <taxon>Magnoliopsida</taxon>
        <taxon>eudicotyledons</taxon>
        <taxon>Gunneridae</taxon>
        <taxon>Pentapetalae</taxon>
        <taxon>asterids</taxon>
        <taxon>campanulids</taxon>
        <taxon>Asterales</taxon>
        <taxon>Asteraceae</taxon>
        <taxon>Carduoideae</taxon>
        <taxon>Cardueae</taxon>
        <taxon>Arctiinae</taxon>
        <taxon>Arctium</taxon>
    </lineage>
</organism>
<evidence type="ECO:0000313" key="1">
    <source>
        <dbReference type="EMBL" id="KAI3746048.1"/>
    </source>
</evidence>
<reference evidence="2" key="1">
    <citation type="journal article" date="2022" name="Mol. Ecol. Resour.">
        <title>The genomes of chicory, endive, great burdock and yacon provide insights into Asteraceae palaeo-polyploidization history and plant inulin production.</title>
        <authorList>
            <person name="Fan W."/>
            <person name="Wang S."/>
            <person name="Wang H."/>
            <person name="Wang A."/>
            <person name="Jiang F."/>
            <person name="Liu H."/>
            <person name="Zhao H."/>
            <person name="Xu D."/>
            <person name="Zhang Y."/>
        </authorList>
    </citation>
    <scope>NUCLEOTIDE SEQUENCE [LARGE SCALE GENOMIC DNA]</scope>
    <source>
        <strain evidence="2">cv. Niubang</strain>
    </source>
</reference>
<keyword evidence="2" id="KW-1185">Reference proteome</keyword>
<proteinExistence type="predicted"/>
<evidence type="ECO:0000313" key="2">
    <source>
        <dbReference type="Proteomes" id="UP001055879"/>
    </source>
</evidence>
<gene>
    <name evidence="1" type="ORF">L6452_08466</name>
</gene>